<evidence type="ECO:0000256" key="2">
    <source>
        <dbReference type="SAM" id="MobiDB-lite"/>
    </source>
</evidence>
<dbReference type="Pfam" id="PF15257">
    <property type="entry name" value="DUF4590"/>
    <property type="match status" value="1"/>
</dbReference>
<protein>
    <recommendedName>
        <fullName evidence="3">PLAT domain-containing protein</fullName>
    </recommendedName>
</protein>
<feature type="compositionally biased region" description="Polar residues" evidence="2">
    <location>
        <begin position="239"/>
        <end position="248"/>
    </location>
</feature>
<feature type="compositionally biased region" description="Polar residues" evidence="2">
    <location>
        <begin position="586"/>
        <end position="595"/>
    </location>
</feature>
<dbReference type="Gene3D" id="2.60.60.20">
    <property type="entry name" value="PLAT/LH2 domain"/>
    <property type="match status" value="2"/>
</dbReference>
<feature type="domain" description="PLAT" evidence="3">
    <location>
        <begin position="1239"/>
        <end position="1355"/>
    </location>
</feature>
<dbReference type="PANTHER" id="PTHR23034">
    <property type="entry name" value="GLUTAMATE-RICH PROTEIN 3"/>
    <property type="match status" value="1"/>
</dbReference>
<feature type="compositionally biased region" description="Acidic residues" evidence="2">
    <location>
        <begin position="287"/>
        <end position="301"/>
    </location>
</feature>
<feature type="compositionally biased region" description="Low complexity" evidence="2">
    <location>
        <begin position="1406"/>
        <end position="1422"/>
    </location>
</feature>
<feature type="compositionally biased region" description="Basic residues" evidence="2">
    <location>
        <begin position="305"/>
        <end position="320"/>
    </location>
</feature>
<dbReference type="InterPro" id="IPR001024">
    <property type="entry name" value="PLAT/LH2_dom"/>
</dbReference>
<feature type="domain" description="PLAT" evidence="3">
    <location>
        <begin position="896"/>
        <end position="1014"/>
    </location>
</feature>
<evidence type="ECO:0000259" key="3">
    <source>
        <dbReference type="PROSITE" id="PS50095"/>
    </source>
</evidence>
<dbReference type="PROSITE" id="PS50095">
    <property type="entry name" value="PLAT"/>
    <property type="match status" value="4"/>
</dbReference>
<dbReference type="CDD" id="cd00113">
    <property type="entry name" value="PLAT"/>
    <property type="match status" value="1"/>
</dbReference>
<dbReference type="EMBL" id="NIVC01000029">
    <property type="protein sequence ID" value="PAA93423.1"/>
    <property type="molecule type" value="Genomic_DNA"/>
</dbReference>
<dbReference type="InterPro" id="IPR036392">
    <property type="entry name" value="PLAT/LH2_dom_sf"/>
</dbReference>
<dbReference type="SMART" id="SM00368">
    <property type="entry name" value="LRR_RI"/>
    <property type="match status" value="6"/>
</dbReference>
<proteinExistence type="predicted"/>
<dbReference type="STRING" id="282301.A0A267H572"/>
<dbReference type="Pfam" id="PF01477">
    <property type="entry name" value="PLAT"/>
    <property type="match status" value="4"/>
</dbReference>
<feature type="compositionally biased region" description="Acidic residues" evidence="2">
    <location>
        <begin position="560"/>
        <end position="571"/>
    </location>
</feature>
<feature type="compositionally biased region" description="Low complexity" evidence="2">
    <location>
        <begin position="622"/>
        <end position="640"/>
    </location>
</feature>
<dbReference type="SUPFAM" id="SSF49723">
    <property type="entry name" value="Lipase/lipooxygenase domain (PLAT/LH2 domain)"/>
    <property type="match status" value="4"/>
</dbReference>
<feature type="region of interest" description="Disordered" evidence="2">
    <location>
        <begin position="454"/>
        <end position="643"/>
    </location>
</feature>
<feature type="domain" description="PLAT" evidence="3">
    <location>
        <begin position="767"/>
        <end position="882"/>
    </location>
</feature>
<feature type="compositionally biased region" description="Basic and acidic residues" evidence="2">
    <location>
        <begin position="1163"/>
        <end position="1213"/>
    </location>
</feature>
<feature type="region of interest" description="Disordered" evidence="2">
    <location>
        <begin position="137"/>
        <end position="191"/>
    </location>
</feature>
<accession>A0A267H572</accession>
<feature type="compositionally biased region" description="Basic and acidic residues" evidence="2">
    <location>
        <begin position="1049"/>
        <end position="1060"/>
    </location>
</feature>
<name>A0A267H572_9PLAT</name>
<sequence length="1758" mass="195436">FLISLFSFIFVSAKVLDFNLCDTSDMAKPETGPLAQYNSLKDEHLAGYFNNRAKWRHLVKAGLITRTGEVVPEPVYRLKMARKEHKRHVRDMLAQAIVHKSLDLERKRQVDIRRKLEEIAKMEHVRRIKNERNRRGDEDLMPLLDPGAATSSGIRRRKQRPNRIGGDAEEGDGDEEPEPSGLPPHPDTVQRRRLRRQFPRAEIDSKHLLTLDSVALQEYANILESMRRNEARGGGGGSNLSSHRASSQPRRRSAGNSPSPGRRNRSRSGRPKSAARPGAAAARRDSDDDDVEDLSDEGEVEDEKRKKKRGGKSRVGRLRLHRAEPALDKQASYQSLCKVTLHYYGPALKIPHDGPGHDGQEVTVMQQHSGGNTLRVFYGLVKPGEDFTFVSRRHRGYPFSLSLYIDGVMDSRVSACCEYKHRTGVRLGSKTGHFGFVSVSEAAPCYRCQVEEQLKEGRGKKEKAKKESTSSGRRKPQKKAEDSTQADRDPKEPESSLNPRPDGQAVPDSEHPQDSEPSVSAPARKEEEVPLVEQEDTAMPKQTTEEEAEKDTLQEPVEIPLDDTDTGSDTDSDTKSKTNDNNNLNVVEQSDNNNAAVEAYDDDFQDDSDHENRDKRSDKDSSSSSSSRSRGTSVSRSSSTGRERVEYQVKIATFNEIGSGTEAPAFIELIGSSATSKKFPLKQYDSATTFERGATNEFTVKAREDLGELTAVRLHLEDGGIGSSWRPESITVSRGEQQWTFPAGRWIEKNECETFTVEDTAGENDDEVYVVTIQTSSQAMAGTDARVFATLVGEDSRSNRVQLKNDRIDCFERGQTDQFKARFGSNLGEIQSIELETEGGGLTSGWLPETITVAKGDKEWRFQTGRWIEKNSIETLPVVKDATGEDDGDAVDANERRFTVTVKTGDRMGADTDGRATIQLAGTEATSEQISLEEFRQNKDGRLYRRGQADKFNIQANKQLGDLKAIELYIEGGISTDWYVERVIAEQNDKRWEFPFERWIQKERPERCAAVAALPDRADDDSTRQKRASGSSRSDRSDDEEVVNFKIEGSPEHAAPDQQKKSAAVGVTEVPVDDAPDVEDSRNTQSTLVRKEEKRRRVSGSDRGSSGEDSDADLKKKGHIQTRISSFSEESDSGSEDERDQEPATLQIRPSSDEEDESEEEENQRWKEMEASRKREEEDRKREEEDRKREEEAAAAAQRREEERRQEEEEKQRKQQQILEDQLDRMRQEQQAIKEKGLCDYKIRFVTDSTEDAGTHATVSIVLCGEQGDSDVRTFKNEQGRKFQSGSTSEFSISIPDLGAINKIRIFTDVQYEQDRWLLSRVEVEDQQRGVTRSFPCGKWFTRDCDSHILLAPPTDDEVSQHEESRPSSARQAVPTLAAPPTAATTTTTGATTTSTGDAGSFGKPSTAASGTSATAQSSDTASTDESEQSDDVSSTAEESSEADSDSSDSESDTETAGEDDEAAESVPRQNRMRSGSVQPDDIQPPETRVGKVRDLFNDNGVSVYDTKLSDEQFELFLKELNQREKAEKMESVSVRNCQLTDSQAIRMLEALAAYDKLNYLNLTCNSISSRTASVIAERLSGWPQLSNLNLHSVAIGDDGIYALVKGLRNRFRTNSSTIDTIDLGNTGMTDQGLQQVAGLLAENPPLAGLELTGSRGLSESAWANLGKSLRGNTKLESMMLDYCDLTDSSLAALLDGLGSNLSLISIDLEGNRLSDRACDLIADSAVRNGLRSVSLEMNGGISDRRKEALEVQLSEKN</sequence>
<dbReference type="InterPro" id="IPR048257">
    <property type="entry name" value="DUF4590"/>
</dbReference>
<dbReference type="Gene3D" id="3.80.10.10">
    <property type="entry name" value="Ribonuclease Inhibitor"/>
    <property type="match status" value="2"/>
</dbReference>
<keyword evidence="5" id="KW-1185">Reference proteome</keyword>
<feature type="region of interest" description="Disordered" evidence="2">
    <location>
        <begin position="1352"/>
        <end position="1493"/>
    </location>
</feature>
<dbReference type="PANTHER" id="PTHR23034:SF2">
    <property type="entry name" value="GLUTAMATE-RICH PROTEIN 3"/>
    <property type="match status" value="1"/>
</dbReference>
<feature type="compositionally biased region" description="Basic and acidic residues" evidence="2">
    <location>
        <begin position="478"/>
        <end position="494"/>
    </location>
</feature>
<feature type="compositionally biased region" description="Acidic residues" evidence="2">
    <location>
        <begin position="1129"/>
        <end position="1140"/>
    </location>
</feature>
<feature type="compositionally biased region" description="Acidic residues" evidence="2">
    <location>
        <begin position="167"/>
        <end position="178"/>
    </location>
</feature>
<comment type="caution">
    <text evidence="1">Lacks conserved residue(s) required for the propagation of feature annotation.</text>
</comment>
<feature type="compositionally biased region" description="Acidic residues" evidence="2">
    <location>
        <begin position="1153"/>
        <end position="1162"/>
    </location>
</feature>
<feature type="region of interest" description="Disordered" evidence="2">
    <location>
        <begin position="229"/>
        <end position="321"/>
    </location>
</feature>
<dbReference type="SUPFAM" id="SSF52047">
    <property type="entry name" value="RNI-like"/>
    <property type="match status" value="1"/>
</dbReference>
<feature type="non-terminal residue" evidence="4">
    <location>
        <position position="1"/>
    </location>
</feature>
<feature type="domain" description="PLAT" evidence="3">
    <location>
        <begin position="645"/>
        <end position="761"/>
    </location>
</feature>
<dbReference type="InterPro" id="IPR032675">
    <property type="entry name" value="LRR_dom_sf"/>
</dbReference>
<dbReference type="InterPro" id="IPR027962">
    <property type="entry name" value="ERICH3"/>
</dbReference>
<comment type="caution">
    <text evidence="4">The sequence shown here is derived from an EMBL/GenBank/DDBJ whole genome shotgun (WGS) entry which is preliminary data.</text>
</comment>
<evidence type="ECO:0000256" key="1">
    <source>
        <dbReference type="PROSITE-ProRule" id="PRU00152"/>
    </source>
</evidence>
<feature type="compositionally biased region" description="Acidic residues" evidence="2">
    <location>
        <begin position="1439"/>
        <end position="1464"/>
    </location>
</feature>
<evidence type="ECO:0000313" key="5">
    <source>
        <dbReference type="Proteomes" id="UP000215902"/>
    </source>
</evidence>
<dbReference type="SMART" id="SM00308">
    <property type="entry name" value="LH2"/>
    <property type="match status" value="3"/>
</dbReference>
<dbReference type="Gene3D" id="2.40.180.10">
    <property type="entry name" value="Catalase core domain"/>
    <property type="match status" value="2"/>
</dbReference>
<reference evidence="4 5" key="1">
    <citation type="submission" date="2017-06" db="EMBL/GenBank/DDBJ databases">
        <title>A platform for efficient transgenesis in Macrostomum lignano, a flatworm model organism for stem cell research.</title>
        <authorList>
            <person name="Berezikov E."/>
        </authorList>
    </citation>
    <scope>NUCLEOTIDE SEQUENCE [LARGE SCALE GENOMIC DNA]</scope>
    <source>
        <strain evidence="4">DV1</strain>
        <tissue evidence="4">Whole organism</tissue>
    </source>
</reference>
<feature type="compositionally biased region" description="Basic and acidic residues" evidence="2">
    <location>
        <begin position="454"/>
        <end position="468"/>
    </location>
</feature>
<evidence type="ECO:0000313" key="4">
    <source>
        <dbReference type="EMBL" id="PAA93423.1"/>
    </source>
</evidence>
<feature type="compositionally biased region" description="Acidic residues" evidence="2">
    <location>
        <begin position="599"/>
        <end position="609"/>
    </location>
</feature>
<gene>
    <name evidence="4" type="ORF">BOX15_Mlig002034g1</name>
</gene>
<dbReference type="Proteomes" id="UP000215902">
    <property type="component" value="Unassembled WGS sequence"/>
</dbReference>
<organism evidence="4 5">
    <name type="scientific">Macrostomum lignano</name>
    <dbReference type="NCBI Taxonomy" id="282301"/>
    <lineage>
        <taxon>Eukaryota</taxon>
        <taxon>Metazoa</taxon>
        <taxon>Spiralia</taxon>
        <taxon>Lophotrochozoa</taxon>
        <taxon>Platyhelminthes</taxon>
        <taxon>Rhabditophora</taxon>
        <taxon>Macrostomorpha</taxon>
        <taxon>Macrostomida</taxon>
        <taxon>Macrostomidae</taxon>
        <taxon>Macrostomum</taxon>
    </lineage>
</organism>
<dbReference type="OrthoDB" id="120976at2759"/>
<feature type="compositionally biased region" description="Low complexity" evidence="2">
    <location>
        <begin position="1373"/>
        <end position="1399"/>
    </location>
</feature>
<feature type="compositionally biased region" description="Basic and acidic residues" evidence="2">
    <location>
        <begin position="610"/>
        <end position="621"/>
    </location>
</feature>
<feature type="region of interest" description="Disordered" evidence="2">
    <location>
        <begin position="1013"/>
        <end position="1219"/>
    </location>
</feature>